<dbReference type="Gene3D" id="3.40.1660.10">
    <property type="entry name" value="EreA-like (biosynthetic domain)"/>
    <property type="match status" value="1"/>
</dbReference>
<dbReference type="PANTHER" id="PTHR31299:SF0">
    <property type="entry name" value="ESTERASE, PUTATIVE (AFU_ORTHOLOGUE AFUA_1G05850)-RELATED"/>
    <property type="match status" value="1"/>
</dbReference>
<dbReference type="Pfam" id="PF05139">
    <property type="entry name" value="Erythro_esteras"/>
    <property type="match status" value="1"/>
</dbReference>
<dbReference type="RefSeq" id="WP_062979587.1">
    <property type="nucleotide sequence ID" value="NZ_JAAXOT010000012.1"/>
</dbReference>
<dbReference type="SUPFAM" id="SSF159501">
    <property type="entry name" value="EreA/ChaN-like"/>
    <property type="match status" value="1"/>
</dbReference>
<dbReference type="InterPro" id="IPR007815">
    <property type="entry name" value="Emycin_Estase"/>
</dbReference>
<dbReference type="SUPFAM" id="SSF53271">
    <property type="entry name" value="PRTase-like"/>
    <property type="match status" value="1"/>
</dbReference>
<dbReference type="Gene3D" id="1.20.1440.30">
    <property type="entry name" value="Biosynthetic Protein domain"/>
    <property type="match status" value="1"/>
</dbReference>
<dbReference type="InterPro" id="IPR029057">
    <property type="entry name" value="PRTase-like"/>
</dbReference>
<evidence type="ECO:0000259" key="1">
    <source>
        <dbReference type="Pfam" id="PF00156"/>
    </source>
</evidence>
<dbReference type="CDD" id="cd06223">
    <property type="entry name" value="PRTases_typeI"/>
    <property type="match status" value="1"/>
</dbReference>
<dbReference type="Gene3D" id="3.30.1310.20">
    <property type="entry name" value="PRTase-like"/>
    <property type="match status" value="1"/>
</dbReference>
<dbReference type="CDD" id="cd14728">
    <property type="entry name" value="Ere-like"/>
    <property type="match status" value="1"/>
</dbReference>
<evidence type="ECO:0000313" key="3">
    <source>
        <dbReference type="Proteomes" id="UP000570678"/>
    </source>
</evidence>
<dbReference type="Gene3D" id="3.30.1870.10">
    <property type="entry name" value="EreA-like, domain 2"/>
    <property type="match status" value="1"/>
</dbReference>
<dbReference type="Pfam" id="PF00156">
    <property type="entry name" value="Pribosyltran"/>
    <property type="match status" value="1"/>
</dbReference>
<dbReference type="EMBL" id="JAAXOT010000012">
    <property type="protein sequence ID" value="NKY58816.1"/>
    <property type="molecule type" value="Genomic_DNA"/>
</dbReference>
<gene>
    <name evidence="2" type="ORF">HGA15_22260</name>
</gene>
<dbReference type="PANTHER" id="PTHR31299">
    <property type="entry name" value="ESTERASE, PUTATIVE (AFU_ORTHOLOGUE AFUA_1G05850)-RELATED"/>
    <property type="match status" value="1"/>
</dbReference>
<dbReference type="AlphaFoldDB" id="A0A846YGP1"/>
<evidence type="ECO:0000313" key="2">
    <source>
        <dbReference type="EMBL" id="NKY58816.1"/>
    </source>
</evidence>
<organism evidence="2 3">
    <name type="scientific">Nocardia flavorosea</name>
    <dbReference type="NCBI Taxonomy" id="53429"/>
    <lineage>
        <taxon>Bacteria</taxon>
        <taxon>Bacillati</taxon>
        <taxon>Actinomycetota</taxon>
        <taxon>Actinomycetes</taxon>
        <taxon>Mycobacteriales</taxon>
        <taxon>Nocardiaceae</taxon>
        <taxon>Nocardia</taxon>
    </lineage>
</organism>
<dbReference type="GO" id="GO:0046677">
    <property type="term" value="P:response to antibiotic"/>
    <property type="evidence" value="ECO:0007669"/>
    <property type="project" value="InterPro"/>
</dbReference>
<name>A0A846YGP1_9NOCA</name>
<sequence length="662" mass="73026">MATSAYRDRREAGRTLATLLGRFRDPDTVVLGLPRGGVPVAYEVAQALEVPLDVLVVRRLGSPGNSELALGAIASGGVLVTNGDVLAAEQVGPDVLERIARTEGRELRRREQVYRGERPLLDVTGRTVILVDDGLATGATMDAAVRTVYRMDPARVVVAVPVALEATCAGLRGRVDEMVCARVPAGFAGVSAEYQDFTQSSDEEIRDLLDRAARLPAGEQRAAATGPEVGVRSALTPLPDGVPSEEVLLDLVGDARYVLIGEATHGTSEFYAARARMTRTLIEHAGFDAVAVEADWPDAHRANRYIRSRGDDGDAEQALRGFQRFPMWMWRNTVVRDFVEWLREYNRRDPARTVDFYGLDLYSMRRSAAEVIGYLDRVDPAAAQRARDRYACFDQHTDEQHYGYAAAFGAGEECADAVVAQLAELQRMSMRDLRTDGQGDPDEQFYAEQNARLVAAAEQYYRAMFGSRVSSWNLRDEHMFATLTALRGHLRQRIGSDAKIVVWAHNSHLGDARATELGSAGELNLGQLVRQNCPGESRILGFTTHTGTVLAADAWDGPPRVKRVRPSLPGSVENLLHRTGIERFLLRFDREPVAALDAPQLERAIGVVYRPDNERRSHYFHARPADRFDALLHIDETTALTPLDLVAHRGPDEPGDTYPHAV</sequence>
<accession>A0A846YGP1</accession>
<proteinExistence type="predicted"/>
<protein>
    <submittedName>
        <fullName evidence="2">Erythromycin esterase</fullName>
    </submittedName>
</protein>
<dbReference type="InterPro" id="IPR052036">
    <property type="entry name" value="Hydrolase/PRTase-associated"/>
</dbReference>
<keyword evidence="3" id="KW-1185">Reference proteome</keyword>
<dbReference type="InterPro" id="IPR000836">
    <property type="entry name" value="PRTase_dom"/>
</dbReference>
<comment type="caution">
    <text evidence="2">The sequence shown here is derived from an EMBL/GenBank/DDBJ whole genome shotgun (WGS) entry which is preliminary data.</text>
</comment>
<dbReference type="Proteomes" id="UP000570678">
    <property type="component" value="Unassembled WGS sequence"/>
</dbReference>
<dbReference type="Gene3D" id="3.40.50.2020">
    <property type="match status" value="1"/>
</dbReference>
<feature type="domain" description="Phosphoribosyltransferase" evidence="1">
    <location>
        <begin position="22"/>
        <end position="163"/>
    </location>
</feature>
<reference evidence="2 3" key="1">
    <citation type="submission" date="2020-04" db="EMBL/GenBank/DDBJ databases">
        <title>MicrobeNet Type strains.</title>
        <authorList>
            <person name="Nicholson A.C."/>
        </authorList>
    </citation>
    <scope>NUCLEOTIDE SEQUENCE [LARGE SCALE GENOMIC DNA]</scope>
    <source>
        <strain evidence="2 3">JCM 3332</strain>
    </source>
</reference>